<gene>
    <name evidence="1" type="ORF">DPMN_104213</name>
</gene>
<keyword evidence="2" id="KW-1185">Reference proteome</keyword>
<dbReference type="AlphaFoldDB" id="A0A9D4H7C5"/>
<dbReference type="Proteomes" id="UP000828390">
    <property type="component" value="Unassembled WGS sequence"/>
</dbReference>
<accession>A0A9D4H7C5</accession>
<comment type="caution">
    <text evidence="1">The sequence shown here is derived from an EMBL/GenBank/DDBJ whole genome shotgun (WGS) entry which is preliminary data.</text>
</comment>
<evidence type="ECO:0000313" key="1">
    <source>
        <dbReference type="EMBL" id="KAH3830956.1"/>
    </source>
</evidence>
<dbReference type="PANTHER" id="PTHR24401:SF29">
    <property type="entry name" value="SI:CH211-243P7.3-RELATED"/>
    <property type="match status" value="1"/>
</dbReference>
<sequence length="99" mass="11135">MRRFPNGCTTDKHQLFGPFMARLSGCIFQIDQGDYSLLMKAKREELLKQGVPDPSDKDVTKHITSDEVGRHCKRATRGIKETTSLIKALIDSLDGERGK</sequence>
<proteinExistence type="predicted"/>
<organism evidence="1 2">
    <name type="scientific">Dreissena polymorpha</name>
    <name type="common">Zebra mussel</name>
    <name type="synonym">Mytilus polymorpha</name>
    <dbReference type="NCBI Taxonomy" id="45954"/>
    <lineage>
        <taxon>Eukaryota</taxon>
        <taxon>Metazoa</taxon>
        <taxon>Spiralia</taxon>
        <taxon>Lophotrochozoa</taxon>
        <taxon>Mollusca</taxon>
        <taxon>Bivalvia</taxon>
        <taxon>Autobranchia</taxon>
        <taxon>Heteroconchia</taxon>
        <taxon>Euheterodonta</taxon>
        <taxon>Imparidentia</taxon>
        <taxon>Neoheterodontei</taxon>
        <taxon>Myida</taxon>
        <taxon>Dreissenoidea</taxon>
        <taxon>Dreissenidae</taxon>
        <taxon>Dreissena</taxon>
    </lineage>
</organism>
<name>A0A9D4H7C5_DREPO</name>
<reference evidence="1" key="2">
    <citation type="submission" date="2020-11" db="EMBL/GenBank/DDBJ databases">
        <authorList>
            <person name="McCartney M.A."/>
            <person name="Auch B."/>
            <person name="Kono T."/>
            <person name="Mallez S."/>
            <person name="Becker A."/>
            <person name="Gohl D.M."/>
            <person name="Silverstein K.A.T."/>
            <person name="Koren S."/>
            <person name="Bechman K.B."/>
            <person name="Herman A."/>
            <person name="Abrahante J.E."/>
            <person name="Garbe J."/>
        </authorList>
    </citation>
    <scope>NUCLEOTIDE SEQUENCE</scope>
    <source>
        <strain evidence="1">Duluth1</strain>
        <tissue evidence="1">Whole animal</tissue>
    </source>
</reference>
<dbReference type="PANTHER" id="PTHR24401">
    <property type="entry name" value="SI:CH211-243P7.3-RELATED"/>
    <property type="match status" value="1"/>
</dbReference>
<reference evidence="1" key="1">
    <citation type="journal article" date="2019" name="bioRxiv">
        <title>The Genome of the Zebra Mussel, Dreissena polymorpha: A Resource for Invasive Species Research.</title>
        <authorList>
            <person name="McCartney M.A."/>
            <person name="Auch B."/>
            <person name="Kono T."/>
            <person name="Mallez S."/>
            <person name="Zhang Y."/>
            <person name="Obille A."/>
            <person name="Becker A."/>
            <person name="Abrahante J.E."/>
            <person name="Garbe J."/>
            <person name="Badalamenti J.P."/>
            <person name="Herman A."/>
            <person name="Mangelson H."/>
            <person name="Liachko I."/>
            <person name="Sullivan S."/>
            <person name="Sone E.D."/>
            <person name="Koren S."/>
            <person name="Silverstein K.A.T."/>
            <person name="Beckman K.B."/>
            <person name="Gohl D.M."/>
        </authorList>
    </citation>
    <scope>NUCLEOTIDE SEQUENCE</scope>
    <source>
        <strain evidence="1">Duluth1</strain>
        <tissue evidence="1">Whole animal</tissue>
    </source>
</reference>
<dbReference type="EMBL" id="JAIWYP010000004">
    <property type="protein sequence ID" value="KAH3830956.1"/>
    <property type="molecule type" value="Genomic_DNA"/>
</dbReference>
<protein>
    <submittedName>
        <fullName evidence="1">Uncharacterized protein</fullName>
    </submittedName>
</protein>
<evidence type="ECO:0000313" key="2">
    <source>
        <dbReference type="Proteomes" id="UP000828390"/>
    </source>
</evidence>